<keyword evidence="8 13" id="KW-0406">Ion transport</keyword>
<keyword evidence="10" id="KW-0325">Glycoprotein</keyword>
<evidence type="ECO:0000256" key="14">
    <source>
        <dbReference type="SAM" id="Phobius"/>
    </source>
</evidence>
<evidence type="ECO:0000313" key="16">
    <source>
        <dbReference type="WBParaSite" id="HCON_00029480-00001"/>
    </source>
</evidence>
<evidence type="ECO:0000256" key="8">
    <source>
        <dbReference type="ARBA" id="ARBA00023065"/>
    </source>
</evidence>
<evidence type="ECO:0000256" key="6">
    <source>
        <dbReference type="ARBA" id="ARBA00022989"/>
    </source>
</evidence>
<keyword evidence="12 13" id="KW-0407">Ion channel</keyword>
<keyword evidence="3 13" id="KW-0813">Transport</keyword>
<keyword evidence="15" id="KW-1185">Reference proteome</keyword>
<feature type="transmembrane region" description="Helical" evidence="14">
    <location>
        <begin position="7"/>
        <end position="33"/>
    </location>
</feature>
<evidence type="ECO:0000256" key="3">
    <source>
        <dbReference type="ARBA" id="ARBA00022448"/>
    </source>
</evidence>
<dbReference type="InterPro" id="IPR001873">
    <property type="entry name" value="ENaC"/>
</dbReference>
<keyword evidence="7" id="KW-0915">Sodium</keyword>
<organism evidence="15 16">
    <name type="scientific">Haemonchus contortus</name>
    <name type="common">Barber pole worm</name>
    <dbReference type="NCBI Taxonomy" id="6289"/>
    <lineage>
        <taxon>Eukaryota</taxon>
        <taxon>Metazoa</taxon>
        <taxon>Ecdysozoa</taxon>
        <taxon>Nematoda</taxon>
        <taxon>Chromadorea</taxon>
        <taxon>Rhabditida</taxon>
        <taxon>Rhabditina</taxon>
        <taxon>Rhabditomorpha</taxon>
        <taxon>Strongyloidea</taxon>
        <taxon>Trichostrongylidae</taxon>
        <taxon>Haemonchus</taxon>
    </lineage>
</organism>
<evidence type="ECO:0000256" key="9">
    <source>
        <dbReference type="ARBA" id="ARBA00023136"/>
    </source>
</evidence>
<reference evidence="16" key="1">
    <citation type="submission" date="2020-12" db="UniProtKB">
        <authorList>
            <consortium name="WormBaseParasite"/>
        </authorList>
    </citation>
    <scope>IDENTIFICATION</scope>
    <source>
        <strain evidence="16">MHco3</strain>
    </source>
</reference>
<evidence type="ECO:0000256" key="13">
    <source>
        <dbReference type="RuleBase" id="RU000679"/>
    </source>
</evidence>
<dbReference type="OMA" id="TQDYVSR"/>
<name>A0A7I4XY98_HAECO</name>
<evidence type="ECO:0000256" key="12">
    <source>
        <dbReference type="ARBA" id="ARBA00023303"/>
    </source>
</evidence>
<dbReference type="Pfam" id="PF00858">
    <property type="entry name" value="ASC"/>
    <property type="match status" value="1"/>
</dbReference>
<dbReference type="OrthoDB" id="5820377at2759"/>
<keyword evidence="9 14" id="KW-0472">Membrane</keyword>
<proteinExistence type="inferred from homology"/>
<dbReference type="GO" id="GO:0016020">
    <property type="term" value="C:membrane"/>
    <property type="evidence" value="ECO:0007669"/>
    <property type="project" value="UniProtKB-SubCell"/>
</dbReference>
<sequence>MRTCKQLLNGIILTTLLTICAVLFILQSIYFIIRGTESSEKQYVKTVDGSPLAMPALVICNRMPFSQDGVNSVNAAIRQDQPMRYLLQWTNPSLMEEADFMPMSQRYMEQGQTALFQYMPQNVRNQTIVQMEYKCQSMINSCTYQGMDIQAFDCCRNVLYKLPTTKGLCWMFYDRLLTQNSSSPLHQFAITFQMTRNSWYSEQTMPVHPGVDVYLKKNADDIVDLIGQLENPLRLMDKRGMRVRMHKEERADLRRSSCGQTLGDAVSVDNDNYANNRTNLLMCVIMVSIQYCNCHPLLAEMIPYDRMNYRHYSYRVNTTQVCTIDQYESCARRYIDLTRPSAWTEDIPGYILGSAELKQCRSENPYPCVTTSYPGMVDQYDLPPVYRSTQDFVARLVLEYTTTRVTEVLLTKDPNLYELLSHIGYNLATWFAIGHMIWSVYRLIRDTVCCTNKVAPETPKRVISISEPLEAQVVVETKESPSDVDAS</sequence>
<dbReference type="GO" id="GO:0005272">
    <property type="term" value="F:sodium channel activity"/>
    <property type="evidence" value="ECO:0007669"/>
    <property type="project" value="UniProtKB-KW"/>
</dbReference>
<keyword evidence="11 13" id="KW-0739">Sodium transport</keyword>
<evidence type="ECO:0000256" key="5">
    <source>
        <dbReference type="ARBA" id="ARBA00022692"/>
    </source>
</evidence>
<evidence type="ECO:0000256" key="7">
    <source>
        <dbReference type="ARBA" id="ARBA00023053"/>
    </source>
</evidence>
<dbReference type="AlphaFoldDB" id="A0A7I4XY98"/>
<evidence type="ECO:0000313" key="15">
    <source>
        <dbReference type="Proteomes" id="UP000025227"/>
    </source>
</evidence>
<keyword evidence="6 14" id="KW-1133">Transmembrane helix</keyword>
<keyword evidence="4 13" id="KW-0894">Sodium channel</keyword>
<comment type="similarity">
    <text evidence="2 13">Belongs to the amiloride-sensitive sodium channel (TC 1.A.6) family.</text>
</comment>
<comment type="subcellular location">
    <subcellularLocation>
        <location evidence="1">Membrane</location>
        <topology evidence="1">Multi-pass membrane protein</topology>
    </subcellularLocation>
</comment>
<evidence type="ECO:0000256" key="2">
    <source>
        <dbReference type="ARBA" id="ARBA00007193"/>
    </source>
</evidence>
<evidence type="ECO:0000256" key="4">
    <source>
        <dbReference type="ARBA" id="ARBA00022461"/>
    </source>
</evidence>
<dbReference type="WBParaSite" id="HCON_00029480-00001">
    <property type="protein sequence ID" value="HCON_00029480-00001"/>
    <property type="gene ID" value="HCON_00029480"/>
</dbReference>
<evidence type="ECO:0000256" key="11">
    <source>
        <dbReference type="ARBA" id="ARBA00023201"/>
    </source>
</evidence>
<evidence type="ECO:0000256" key="1">
    <source>
        <dbReference type="ARBA" id="ARBA00004141"/>
    </source>
</evidence>
<evidence type="ECO:0000256" key="10">
    <source>
        <dbReference type="ARBA" id="ARBA00023180"/>
    </source>
</evidence>
<keyword evidence="5 13" id="KW-0812">Transmembrane</keyword>
<accession>A0A7I4XY98</accession>
<protein>
    <submittedName>
        <fullName evidence="16">Amiloride-sensitive sodium channel</fullName>
    </submittedName>
</protein>
<dbReference type="Proteomes" id="UP000025227">
    <property type="component" value="Unplaced"/>
</dbReference>